<protein>
    <submittedName>
        <fullName evidence="3">Squamosa promoter binding protein-like 15</fullName>
    </submittedName>
</protein>
<comment type="caution">
    <text evidence="3">The sequence shown here is derived from an EMBL/GenBank/DDBJ whole genome shotgun (WGS) entry which is preliminary data.</text>
</comment>
<feature type="region of interest" description="Disordered" evidence="1">
    <location>
        <begin position="1"/>
        <end position="25"/>
    </location>
</feature>
<evidence type="ECO:0000313" key="4">
    <source>
        <dbReference type="Proteomes" id="UP000325081"/>
    </source>
</evidence>
<evidence type="ECO:0000256" key="2">
    <source>
        <dbReference type="SAM" id="Phobius"/>
    </source>
</evidence>
<feature type="region of interest" description="Disordered" evidence="1">
    <location>
        <begin position="71"/>
        <end position="108"/>
    </location>
</feature>
<evidence type="ECO:0000256" key="1">
    <source>
        <dbReference type="SAM" id="MobiDB-lite"/>
    </source>
</evidence>
<keyword evidence="2" id="KW-1133">Transmembrane helix</keyword>
<keyword evidence="2" id="KW-0472">Membrane</keyword>
<dbReference type="Proteomes" id="UP000325081">
    <property type="component" value="Unassembled WGS sequence"/>
</dbReference>
<proteinExistence type="predicted"/>
<dbReference type="PANTHER" id="PTHR34064">
    <property type="entry name" value="OS04G0672300 PROTEIN"/>
    <property type="match status" value="1"/>
</dbReference>
<organism evidence="3 4">
    <name type="scientific">Striga asiatica</name>
    <name type="common">Asiatic witchweed</name>
    <name type="synonym">Buchnera asiatica</name>
    <dbReference type="NCBI Taxonomy" id="4170"/>
    <lineage>
        <taxon>Eukaryota</taxon>
        <taxon>Viridiplantae</taxon>
        <taxon>Streptophyta</taxon>
        <taxon>Embryophyta</taxon>
        <taxon>Tracheophyta</taxon>
        <taxon>Spermatophyta</taxon>
        <taxon>Magnoliopsida</taxon>
        <taxon>eudicotyledons</taxon>
        <taxon>Gunneridae</taxon>
        <taxon>Pentapetalae</taxon>
        <taxon>asterids</taxon>
        <taxon>lamiids</taxon>
        <taxon>Lamiales</taxon>
        <taxon>Orobanchaceae</taxon>
        <taxon>Buchnereae</taxon>
        <taxon>Striga</taxon>
    </lineage>
</organism>
<accession>A0A5A7P3A6</accession>
<dbReference type="EMBL" id="BKCP01001558">
    <property type="protein sequence ID" value="GER27219.1"/>
    <property type="molecule type" value="Genomic_DNA"/>
</dbReference>
<keyword evidence="4" id="KW-1185">Reference proteome</keyword>
<sequence length="188" mass="20343">MTENPKLEDMCSNNRSTTMEEKKDGKISVSDHLSDSFVVDLNRFAHLMEKDINSSNSRITLQRNLSRKGSVRNGELKISGNDRDAVTTSSTAGSTPEKPGPMAVGPAEQAHHQITINSGDPAAGGVAAESINSVGRRFSFRRTRPMTIISNPKQILVFFATLSSIGTILLIYFTLSMAKLNSDGNASI</sequence>
<feature type="transmembrane region" description="Helical" evidence="2">
    <location>
        <begin position="155"/>
        <end position="175"/>
    </location>
</feature>
<reference evidence="4" key="1">
    <citation type="journal article" date="2019" name="Curr. Biol.">
        <title>Genome Sequence of Striga asiatica Provides Insight into the Evolution of Plant Parasitism.</title>
        <authorList>
            <person name="Yoshida S."/>
            <person name="Kim S."/>
            <person name="Wafula E.K."/>
            <person name="Tanskanen J."/>
            <person name="Kim Y.M."/>
            <person name="Honaas L."/>
            <person name="Yang Z."/>
            <person name="Spallek T."/>
            <person name="Conn C.E."/>
            <person name="Ichihashi Y."/>
            <person name="Cheong K."/>
            <person name="Cui S."/>
            <person name="Der J.P."/>
            <person name="Gundlach H."/>
            <person name="Jiao Y."/>
            <person name="Hori C."/>
            <person name="Ishida J.K."/>
            <person name="Kasahara H."/>
            <person name="Kiba T."/>
            <person name="Kim M.S."/>
            <person name="Koo N."/>
            <person name="Laohavisit A."/>
            <person name="Lee Y.H."/>
            <person name="Lumba S."/>
            <person name="McCourt P."/>
            <person name="Mortimer J.C."/>
            <person name="Mutuku J.M."/>
            <person name="Nomura T."/>
            <person name="Sasaki-Sekimoto Y."/>
            <person name="Seto Y."/>
            <person name="Wang Y."/>
            <person name="Wakatake T."/>
            <person name="Sakakibara H."/>
            <person name="Demura T."/>
            <person name="Yamaguchi S."/>
            <person name="Yoneyama K."/>
            <person name="Manabe R.I."/>
            <person name="Nelson D.C."/>
            <person name="Schulman A.H."/>
            <person name="Timko M.P."/>
            <person name="dePamphilis C.W."/>
            <person name="Choi D."/>
            <person name="Shirasu K."/>
        </authorList>
    </citation>
    <scope>NUCLEOTIDE SEQUENCE [LARGE SCALE GENOMIC DNA]</scope>
    <source>
        <strain evidence="4">cv. UVA1</strain>
    </source>
</reference>
<dbReference type="OrthoDB" id="893253at2759"/>
<evidence type="ECO:0000313" key="3">
    <source>
        <dbReference type="EMBL" id="GER27219.1"/>
    </source>
</evidence>
<keyword evidence="2" id="KW-0812">Transmembrane</keyword>
<dbReference type="AlphaFoldDB" id="A0A5A7P3A6"/>
<gene>
    <name evidence="3" type="ORF">STAS_02898</name>
</gene>
<name>A0A5A7P3A6_STRAF</name>
<dbReference type="PANTHER" id="PTHR34064:SF4">
    <property type="entry name" value="PROTEIN, PUTATIVE-RELATED"/>
    <property type="match status" value="1"/>
</dbReference>